<evidence type="ECO:0000313" key="2">
    <source>
        <dbReference type="EMBL" id="QGY05826.1"/>
    </source>
</evidence>
<gene>
    <name evidence="2" type="ORF">MMSR116_30960</name>
</gene>
<dbReference type="SUPFAM" id="SSF53448">
    <property type="entry name" value="Nucleotide-diphospho-sugar transferases"/>
    <property type="match status" value="1"/>
</dbReference>
<dbReference type="RefSeq" id="WP_010687389.1">
    <property type="nucleotide sequence ID" value="NZ_CP043538.1"/>
</dbReference>
<dbReference type="Pfam" id="PF00535">
    <property type="entry name" value="Glycos_transf_2"/>
    <property type="match status" value="1"/>
</dbReference>
<dbReference type="Gene3D" id="3.90.550.10">
    <property type="entry name" value="Spore Coat Polysaccharide Biosynthesis Protein SpsA, Chain A"/>
    <property type="match status" value="1"/>
</dbReference>
<sequence length="316" mass="33388">MTDRPALDVVIVNWNGGALLRACLASLAAARDAGTVQVTVVDNASTDGSTEDLPALPRPLRLIRNDANLGFGRACDQGAAAGDAPAILFLNPDTQVAPDALGIARAALTADPRTGIVGARLVDPDGRTARSCARAPTALGLLGRALALDRLGLVRPHFLLEWDHAEDRAVDQVMGAFLMIRRDLFTALGGFDPRFFVYWEDVDLCARARATGFAVRHVAGAVARHEGQGTTRQVRARRLFYFLRSQILYAGKHHGPAASLALTAASFGAQVPLRLALALARRAPGEAAEVLRAASLLAAALPGLVPGLLGAPRWRP</sequence>
<dbReference type="OrthoDB" id="9771846at2"/>
<organism evidence="2 3">
    <name type="scientific">Methylobacterium mesophilicum SR1.6/6</name>
    <dbReference type="NCBI Taxonomy" id="908290"/>
    <lineage>
        <taxon>Bacteria</taxon>
        <taxon>Pseudomonadati</taxon>
        <taxon>Pseudomonadota</taxon>
        <taxon>Alphaproteobacteria</taxon>
        <taxon>Hyphomicrobiales</taxon>
        <taxon>Methylobacteriaceae</taxon>
        <taxon>Methylobacterium</taxon>
    </lineage>
</organism>
<feature type="domain" description="Glycosyltransferase 2-like" evidence="1">
    <location>
        <begin position="9"/>
        <end position="131"/>
    </location>
</feature>
<dbReference type="KEGG" id="mmes:MMSR116_30960"/>
<dbReference type="AlphaFoldDB" id="A0A6B9FWH2"/>
<name>A0A6B9FWH2_9HYPH</name>
<dbReference type="CDD" id="cd04186">
    <property type="entry name" value="GT_2_like_c"/>
    <property type="match status" value="1"/>
</dbReference>
<proteinExistence type="predicted"/>
<evidence type="ECO:0000259" key="1">
    <source>
        <dbReference type="Pfam" id="PF00535"/>
    </source>
</evidence>
<dbReference type="InterPro" id="IPR029044">
    <property type="entry name" value="Nucleotide-diphossugar_trans"/>
</dbReference>
<dbReference type="Proteomes" id="UP000012488">
    <property type="component" value="Chromosome"/>
</dbReference>
<dbReference type="PANTHER" id="PTHR43179:SF7">
    <property type="entry name" value="RHAMNOSYLTRANSFERASE WBBL"/>
    <property type="match status" value="1"/>
</dbReference>
<evidence type="ECO:0000313" key="3">
    <source>
        <dbReference type="Proteomes" id="UP000012488"/>
    </source>
</evidence>
<reference evidence="2 3" key="2">
    <citation type="journal article" date="2013" name="Genome Announc.">
        <title>Draft Genome Sequence of Methylobacterium mesophilicum Strain SR1.6/6, Isolated from Citrus sinensis.</title>
        <authorList>
            <person name="Marinho Almeida D."/>
            <person name="Dini-Andreote F."/>
            <person name="Camargo Neves A.A."/>
            <person name="Juca Ramos R.T."/>
            <person name="Andreote F.D."/>
            <person name="Carneiro A.R."/>
            <person name="Oliveira de Souza Lima A."/>
            <person name="Caracciolo Gomes de Sa P.H."/>
            <person name="Ribeiro Barbosa M.S."/>
            <person name="Araujo W.L."/>
            <person name="Silva A."/>
        </authorList>
    </citation>
    <scope>NUCLEOTIDE SEQUENCE [LARGE SCALE GENOMIC DNA]</scope>
    <source>
        <strain evidence="2 3">SR1.6/6</strain>
    </source>
</reference>
<keyword evidence="2" id="KW-0808">Transferase</keyword>
<protein>
    <submittedName>
        <fullName evidence="2">Glycosyltransferase family 2 protein</fullName>
    </submittedName>
</protein>
<dbReference type="InterPro" id="IPR001173">
    <property type="entry name" value="Glyco_trans_2-like"/>
</dbReference>
<accession>A0A6B9FWH2</accession>
<dbReference type="PANTHER" id="PTHR43179">
    <property type="entry name" value="RHAMNOSYLTRANSFERASE WBBL"/>
    <property type="match status" value="1"/>
</dbReference>
<dbReference type="EMBL" id="CP043538">
    <property type="protein sequence ID" value="QGY05826.1"/>
    <property type="molecule type" value="Genomic_DNA"/>
</dbReference>
<dbReference type="GO" id="GO:0016740">
    <property type="term" value="F:transferase activity"/>
    <property type="evidence" value="ECO:0007669"/>
    <property type="project" value="UniProtKB-KW"/>
</dbReference>
<reference evidence="2 3" key="1">
    <citation type="journal article" date="2012" name="Genet. Mol. Biol.">
        <title>Analysis of 16S rRNA and mxaF genes revealing insights into Methylobacterium niche-specific plant association.</title>
        <authorList>
            <person name="Dourado M.N."/>
            <person name="Andreote F.D."/>
            <person name="Dini-Andreote F."/>
            <person name="Conti R."/>
            <person name="Araujo J.M."/>
            <person name="Araujo W.L."/>
        </authorList>
    </citation>
    <scope>NUCLEOTIDE SEQUENCE [LARGE SCALE GENOMIC DNA]</scope>
    <source>
        <strain evidence="2 3">SR1.6/6</strain>
    </source>
</reference>